<accession>A0A1Z5KDB1</accession>
<name>A0A1Z5KDB1_FISSO</name>
<evidence type="ECO:0000313" key="3">
    <source>
        <dbReference type="Proteomes" id="UP000198406"/>
    </source>
</evidence>
<dbReference type="EMBL" id="BDSP01000204">
    <property type="protein sequence ID" value="GAX23938.1"/>
    <property type="molecule type" value="Genomic_DNA"/>
</dbReference>
<comment type="caution">
    <text evidence="2">The sequence shown here is derived from an EMBL/GenBank/DDBJ whole genome shotgun (WGS) entry which is preliminary data.</text>
</comment>
<dbReference type="InParanoid" id="A0A1Z5KDB1"/>
<feature type="region of interest" description="Disordered" evidence="1">
    <location>
        <begin position="455"/>
        <end position="479"/>
    </location>
</feature>
<gene>
    <name evidence="2" type="ORF">FisN_20Hu146</name>
</gene>
<protein>
    <submittedName>
        <fullName evidence="2">Uncharacterized protein</fullName>
    </submittedName>
</protein>
<evidence type="ECO:0000256" key="1">
    <source>
        <dbReference type="SAM" id="MobiDB-lite"/>
    </source>
</evidence>
<evidence type="ECO:0000313" key="2">
    <source>
        <dbReference type="EMBL" id="GAX23938.1"/>
    </source>
</evidence>
<dbReference type="Proteomes" id="UP000198406">
    <property type="component" value="Unassembled WGS sequence"/>
</dbReference>
<reference evidence="2 3" key="1">
    <citation type="journal article" date="2015" name="Plant Cell">
        <title>Oil accumulation by the oleaginous diatom Fistulifera solaris as revealed by the genome and transcriptome.</title>
        <authorList>
            <person name="Tanaka T."/>
            <person name="Maeda Y."/>
            <person name="Veluchamy A."/>
            <person name="Tanaka M."/>
            <person name="Abida H."/>
            <person name="Marechal E."/>
            <person name="Bowler C."/>
            <person name="Muto M."/>
            <person name="Sunaga Y."/>
            <person name="Tanaka M."/>
            <person name="Yoshino T."/>
            <person name="Taniguchi T."/>
            <person name="Fukuda Y."/>
            <person name="Nemoto M."/>
            <person name="Matsumoto M."/>
            <person name="Wong P.S."/>
            <person name="Aburatani S."/>
            <person name="Fujibuchi W."/>
        </authorList>
    </citation>
    <scope>NUCLEOTIDE SEQUENCE [LARGE SCALE GENOMIC DNA]</scope>
    <source>
        <strain evidence="2 3">JPCC DA0580</strain>
    </source>
</reference>
<sequence length="479" mass="53946">MNRTVPAEASSLQVTTRTESPDEIDWKKYDEFGIWRDNRTIIRFSELDDSFEACWGRYLFFTIEGKDYWRMCMIYGETDAAIAETATFFWSLKVEDDPNALLRIHDYIGLQNEFYDECEHACKPYPLNLTLGKWLSFEDGGNQFVEVLKERETSFGSLGVDYSGDGPLCGPNLESLVKLDVIEALRTSNLHEERFHLPFSANVKALHCTVEVAEVMPNEFEALEIVASDLRLQLMLEESDSCNELVIAFFHRVAELGHLERLTLSIGELPCFIGEYFSGNIKPVVKALLRVIHANPKLSYLDISDCVDAKWATHFMPIFKSMKNHEGLRTLVVGSLGSTKNFTGLKKLLSHNRKLEVIDPSGRRLSNGPAIDNLYALNRVYNGSTSLLKGPSFVRSLLVSSALVNTTSDNFQQTALLLANHTDVLWEWISDVHVGVAGLEMMENEASFDALQQQSHNASKRKLTVETSPVAKKAARAET</sequence>
<dbReference type="AlphaFoldDB" id="A0A1Z5KDB1"/>
<keyword evidence="3" id="KW-1185">Reference proteome</keyword>
<proteinExistence type="predicted"/>
<organism evidence="2 3">
    <name type="scientific">Fistulifera solaris</name>
    <name type="common">Oleaginous diatom</name>
    <dbReference type="NCBI Taxonomy" id="1519565"/>
    <lineage>
        <taxon>Eukaryota</taxon>
        <taxon>Sar</taxon>
        <taxon>Stramenopiles</taxon>
        <taxon>Ochrophyta</taxon>
        <taxon>Bacillariophyta</taxon>
        <taxon>Bacillariophyceae</taxon>
        <taxon>Bacillariophycidae</taxon>
        <taxon>Naviculales</taxon>
        <taxon>Naviculaceae</taxon>
        <taxon>Fistulifera</taxon>
    </lineage>
</organism>